<protein>
    <submittedName>
        <fullName evidence="2">Uncharacterized protein</fullName>
    </submittedName>
</protein>
<evidence type="ECO:0000313" key="2">
    <source>
        <dbReference type="EMBL" id="KAK4227771.1"/>
    </source>
</evidence>
<feature type="compositionally biased region" description="Acidic residues" evidence="1">
    <location>
        <begin position="29"/>
        <end position="40"/>
    </location>
</feature>
<evidence type="ECO:0000256" key="1">
    <source>
        <dbReference type="SAM" id="MobiDB-lite"/>
    </source>
</evidence>
<sequence>MDFKKWASNVTAAVECQKANPRSSPPSDDGWDDDGSDNGWDDERTPPAPPPNVVHPVCVRLQELIRFKPASQPQIHTSSEHISPIQSHHLTRQIDIKVSDEETIDPICFRLKQIMAFKPVPRTQVIQLLTSSLAAGLGRQKSEEPTRPPTLTPPRARSNQYDSNFVGDTWLKWPHFAVRYSRRRDEVGDDPAVLSLETEKDYEEYKNRKRILFNRNWKRKGLQ</sequence>
<dbReference type="Proteomes" id="UP001301958">
    <property type="component" value="Unassembled WGS sequence"/>
</dbReference>
<reference evidence="2" key="1">
    <citation type="journal article" date="2023" name="Mol. Phylogenet. Evol.">
        <title>Genome-scale phylogeny and comparative genomics of the fungal order Sordariales.</title>
        <authorList>
            <person name="Hensen N."/>
            <person name="Bonometti L."/>
            <person name="Westerberg I."/>
            <person name="Brannstrom I.O."/>
            <person name="Guillou S."/>
            <person name="Cros-Aarteil S."/>
            <person name="Calhoun S."/>
            <person name="Haridas S."/>
            <person name="Kuo A."/>
            <person name="Mondo S."/>
            <person name="Pangilinan J."/>
            <person name="Riley R."/>
            <person name="LaButti K."/>
            <person name="Andreopoulos B."/>
            <person name="Lipzen A."/>
            <person name="Chen C."/>
            <person name="Yan M."/>
            <person name="Daum C."/>
            <person name="Ng V."/>
            <person name="Clum A."/>
            <person name="Steindorff A."/>
            <person name="Ohm R.A."/>
            <person name="Martin F."/>
            <person name="Silar P."/>
            <person name="Natvig D.O."/>
            <person name="Lalanne C."/>
            <person name="Gautier V."/>
            <person name="Ament-Velasquez S.L."/>
            <person name="Kruys A."/>
            <person name="Hutchinson M.I."/>
            <person name="Powell A.J."/>
            <person name="Barry K."/>
            <person name="Miller A.N."/>
            <person name="Grigoriev I.V."/>
            <person name="Debuchy R."/>
            <person name="Gladieux P."/>
            <person name="Hiltunen Thoren M."/>
            <person name="Johannesson H."/>
        </authorList>
    </citation>
    <scope>NUCLEOTIDE SEQUENCE</scope>
    <source>
        <strain evidence="2">CBS 990.96</strain>
    </source>
</reference>
<keyword evidence="3" id="KW-1185">Reference proteome</keyword>
<dbReference type="AlphaFoldDB" id="A0AAN7BQU1"/>
<dbReference type="EMBL" id="MU865327">
    <property type="protein sequence ID" value="KAK4227771.1"/>
    <property type="molecule type" value="Genomic_DNA"/>
</dbReference>
<reference evidence="2" key="2">
    <citation type="submission" date="2023-05" db="EMBL/GenBank/DDBJ databases">
        <authorList>
            <consortium name="Lawrence Berkeley National Laboratory"/>
            <person name="Steindorff A."/>
            <person name="Hensen N."/>
            <person name="Bonometti L."/>
            <person name="Westerberg I."/>
            <person name="Brannstrom I.O."/>
            <person name="Guillou S."/>
            <person name="Cros-Aarteil S."/>
            <person name="Calhoun S."/>
            <person name="Haridas S."/>
            <person name="Kuo A."/>
            <person name="Mondo S."/>
            <person name="Pangilinan J."/>
            <person name="Riley R."/>
            <person name="Labutti K."/>
            <person name="Andreopoulos B."/>
            <person name="Lipzen A."/>
            <person name="Chen C."/>
            <person name="Yanf M."/>
            <person name="Daum C."/>
            <person name="Ng V."/>
            <person name="Clum A."/>
            <person name="Ohm R."/>
            <person name="Martin F."/>
            <person name="Silar P."/>
            <person name="Natvig D."/>
            <person name="Lalanne C."/>
            <person name="Gautier V."/>
            <person name="Ament-Velasquez S.L."/>
            <person name="Kruys A."/>
            <person name="Hutchinson M.I."/>
            <person name="Powell A.J."/>
            <person name="Barry K."/>
            <person name="Miller A.N."/>
            <person name="Grigoriev I.V."/>
            <person name="Debuchy R."/>
            <person name="Gladieux P."/>
            <person name="Thoren M.H."/>
            <person name="Johannesson H."/>
        </authorList>
    </citation>
    <scope>NUCLEOTIDE SEQUENCE</scope>
    <source>
        <strain evidence="2">CBS 990.96</strain>
    </source>
</reference>
<proteinExistence type="predicted"/>
<comment type="caution">
    <text evidence="2">The sequence shown here is derived from an EMBL/GenBank/DDBJ whole genome shotgun (WGS) entry which is preliminary data.</text>
</comment>
<gene>
    <name evidence="2" type="ORF">QBC38DRAFT_499115</name>
</gene>
<organism evidence="2 3">
    <name type="scientific">Podospora fimiseda</name>
    <dbReference type="NCBI Taxonomy" id="252190"/>
    <lineage>
        <taxon>Eukaryota</taxon>
        <taxon>Fungi</taxon>
        <taxon>Dikarya</taxon>
        <taxon>Ascomycota</taxon>
        <taxon>Pezizomycotina</taxon>
        <taxon>Sordariomycetes</taxon>
        <taxon>Sordariomycetidae</taxon>
        <taxon>Sordariales</taxon>
        <taxon>Podosporaceae</taxon>
        <taxon>Podospora</taxon>
    </lineage>
</organism>
<evidence type="ECO:0000313" key="3">
    <source>
        <dbReference type="Proteomes" id="UP001301958"/>
    </source>
</evidence>
<name>A0AAN7BQU1_9PEZI</name>
<feature type="region of interest" description="Disordered" evidence="1">
    <location>
        <begin position="136"/>
        <end position="159"/>
    </location>
</feature>
<feature type="region of interest" description="Disordered" evidence="1">
    <location>
        <begin position="14"/>
        <end position="54"/>
    </location>
</feature>
<accession>A0AAN7BQU1</accession>